<reference evidence="1" key="1">
    <citation type="submission" date="2014-11" db="EMBL/GenBank/DDBJ databases">
        <authorList>
            <person name="Amaro Gonzalez C."/>
        </authorList>
    </citation>
    <scope>NUCLEOTIDE SEQUENCE</scope>
</reference>
<organism evidence="1">
    <name type="scientific">Anguilla anguilla</name>
    <name type="common">European freshwater eel</name>
    <name type="synonym">Muraena anguilla</name>
    <dbReference type="NCBI Taxonomy" id="7936"/>
    <lineage>
        <taxon>Eukaryota</taxon>
        <taxon>Metazoa</taxon>
        <taxon>Chordata</taxon>
        <taxon>Craniata</taxon>
        <taxon>Vertebrata</taxon>
        <taxon>Euteleostomi</taxon>
        <taxon>Actinopterygii</taxon>
        <taxon>Neopterygii</taxon>
        <taxon>Teleostei</taxon>
        <taxon>Anguilliformes</taxon>
        <taxon>Anguillidae</taxon>
        <taxon>Anguilla</taxon>
    </lineage>
</organism>
<dbReference type="EMBL" id="GBXM01078213">
    <property type="protein sequence ID" value="JAH30364.1"/>
    <property type="molecule type" value="Transcribed_RNA"/>
</dbReference>
<reference evidence="1" key="2">
    <citation type="journal article" date="2015" name="Fish Shellfish Immunol.">
        <title>Early steps in the European eel (Anguilla anguilla)-Vibrio vulnificus interaction in the gills: Role of the RtxA13 toxin.</title>
        <authorList>
            <person name="Callol A."/>
            <person name="Pajuelo D."/>
            <person name="Ebbesson L."/>
            <person name="Teles M."/>
            <person name="MacKenzie S."/>
            <person name="Amaro C."/>
        </authorList>
    </citation>
    <scope>NUCLEOTIDE SEQUENCE</scope>
</reference>
<sequence>MLQTKLQRCELISRRASEAVV</sequence>
<protein>
    <submittedName>
        <fullName evidence="1">Uncharacterized protein</fullName>
    </submittedName>
</protein>
<proteinExistence type="predicted"/>
<name>A0A0E9RMR8_ANGAN</name>
<dbReference type="AlphaFoldDB" id="A0A0E9RMR8"/>
<accession>A0A0E9RMR8</accession>
<evidence type="ECO:0000313" key="1">
    <source>
        <dbReference type="EMBL" id="JAH30364.1"/>
    </source>
</evidence>